<evidence type="ECO:0000313" key="1">
    <source>
        <dbReference type="EMBL" id="MCI36269.1"/>
    </source>
</evidence>
<sequence>DSINSASSVTQTLSRELLEGQRKLMALATSRTNSGTLSTLPIQLNNGPLLHEKVGNLANYCLSLLLIGINRCPY</sequence>
<dbReference type="Proteomes" id="UP000265520">
    <property type="component" value="Unassembled WGS sequence"/>
</dbReference>
<evidence type="ECO:0000313" key="2">
    <source>
        <dbReference type="Proteomes" id="UP000265520"/>
    </source>
</evidence>
<dbReference type="EMBL" id="LXQA010232230">
    <property type="protein sequence ID" value="MCI36269.1"/>
    <property type="molecule type" value="Genomic_DNA"/>
</dbReference>
<dbReference type="AlphaFoldDB" id="A0A392RJ44"/>
<comment type="caution">
    <text evidence="1">The sequence shown here is derived from an EMBL/GenBank/DDBJ whole genome shotgun (WGS) entry which is preliminary data.</text>
</comment>
<reference evidence="1 2" key="1">
    <citation type="journal article" date="2018" name="Front. Plant Sci.">
        <title>Red Clover (Trifolium pratense) and Zigzag Clover (T. medium) - A Picture of Genomic Similarities and Differences.</title>
        <authorList>
            <person name="Dluhosova J."/>
            <person name="Istvanek J."/>
            <person name="Nedelnik J."/>
            <person name="Repkova J."/>
        </authorList>
    </citation>
    <scope>NUCLEOTIDE SEQUENCE [LARGE SCALE GENOMIC DNA]</scope>
    <source>
        <strain evidence="2">cv. 10/8</strain>
        <tissue evidence="1">Leaf</tissue>
    </source>
</reference>
<feature type="non-terminal residue" evidence="1">
    <location>
        <position position="1"/>
    </location>
</feature>
<proteinExistence type="predicted"/>
<accession>A0A392RJ44</accession>
<name>A0A392RJ44_9FABA</name>
<keyword evidence="2" id="KW-1185">Reference proteome</keyword>
<organism evidence="1 2">
    <name type="scientific">Trifolium medium</name>
    <dbReference type="NCBI Taxonomy" id="97028"/>
    <lineage>
        <taxon>Eukaryota</taxon>
        <taxon>Viridiplantae</taxon>
        <taxon>Streptophyta</taxon>
        <taxon>Embryophyta</taxon>
        <taxon>Tracheophyta</taxon>
        <taxon>Spermatophyta</taxon>
        <taxon>Magnoliopsida</taxon>
        <taxon>eudicotyledons</taxon>
        <taxon>Gunneridae</taxon>
        <taxon>Pentapetalae</taxon>
        <taxon>rosids</taxon>
        <taxon>fabids</taxon>
        <taxon>Fabales</taxon>
        <taxon>Fabaceae</taxon>
        <taxon>Papilionoideae</taxon>
        <taxon>50 kb inversion clade</taxon>
        <taxon>NPAAA clade</taxon>
        <taxon>Hologalegina</taxon>
        <taxon>IRL clade</taxon>
        <taxon>Trifolieae</taxon>
        <taxon>Trifolium</taxon>
    </lineage>
</organism>
<protein>
    <submittedName>
        <fullName evidence="1">Enhancer of mRNA-decapping protein 4-like</fullName>
    </submittedName>
</protein>